<dbReference type="Proteomes" id="UP000694228">
    <property type="component" value="Chromosome"/>
</dbReference>
<dbReference type="EMBL" id="CP077107">
    <property type="protein sequence ID" value="QXO94516.1"/>
    <property type="molecule type" value="Genomic_DNA"/>
</dbReference>
<sequence length="81" mass="9156">MAKTKVKTHVSVSLRMPIELKEALDGYVSEYELNSMSEAIIAILVEKLNPPIPGLCWPCNYQNPIDAKYCCRCGKKLELKK</sequence>
<dbReference type="AlphaFoldDB" id="A0A8F5VK60"/>
<gene>
    <name evidence="1" type="ORF">KSK55_14545</name>
</gene>
<proteinExistence type="predicted"/>
<reference evidence="1 2" key="1">
    <citation type="submission" date="2021-06" db="EMBL/GenBank/DDBJ databases">
        <title>Complete genome sequence of the secondary alcohol utilizing methanogen Methanospirillum hungatei strain GP1.</title>
        <authorList>
            <person name="Day L.A."/>
            <person name="Costa K.C."/>
        </authorList>
    </citation>
    <scope>NUCLEOTIDE SEQUENCE [LARGE SCALE GENOMIC DNA]</scope>
    <source>
        <strain evidence="1 2">GP1</strain>
    </source>
</reference>
<protein>
    <submittedName>
        <fullName evidence="1">Ribbon-helix-helix domain-containing protein</fullName>
    </submittedName>
</protein>
<evidence type="ECO:0000313" key="2">
    <source>
        <dbReference type="Proteomes" id="UP000694228"/>
    </source>
</evidence>
<organism evidence="1 2">
    <name type="scientific">Methanospirillum hungatei</name>
    <dbReference type="NCBI Taxonomy" id="2203"/>
    <lineage>
        <taxon>Archaea</taxon>
        <taxon>Methanobacteriati</taxon>
        <taxon>Methanobacteriota</taxon>
        <taxon>Stenosarchaea group</taxon>
        <taxon>Methanomicrobia</taxon>
        <taxon>Methanomicrobiales</taxon>
        <taxon>Methanospirillaceae</taxon>
        <taxon>Methanospirillum</taxon>
    </lineage>
</organism>
<evidence type="ECO:0000313" key="1">
    <source>
        <dbReference type="EMBL" id="QXO94516.1"/>
    </source>
</evidence>
<accession>A0A8F5VK60</accession>
<dbReference type="OrthoDB" id="115065at2157"/>
<name>A0A8F5VK60_METHU</name>